<dbReference type="Proteomes" id="UP000325558">
    <property type="component" value="Unassembled WGS sequence"/>
</dbReference>
<dbReference type="EMBL" id="ML737244">
    <property type="protein sequence ID" value="KAE8334817.1"/>
    <property type="molecule type" value="Genomic_DNA"/>
</dbReference>
<feature type="region of interest" description="Disordered" evidence="1">
    <location>
        <begin position="132"/>
        <end position="171"/>
    </location>
</feature>
<protein>
    <submittedName>
        <fullName evidence="2">Uncharacterized protein</fullName>
    </submittedName>
</protein>
<organism evidence="2">
    <name type="scientific">Aspergillus arachidicola</name>
    <dbReference type="NCBI Taxonomy" id="656916"/>
    <lineage>
        <taxon>Eukaryota</taxon>
        <taxon>Fungi</taxon>
        <taxon>Dikarya</taxon>
        <taxon>Ascomycota</taxon>
        <taxon>Pezizomycotina</taxon>
        <taxon>Eurotiomycetes</taxon>
        <taxon>Eurotiomycetidae</taxon>
        <taxon>Eurotiales</taxon>
        <taxon>Aspergillaceae</taxon>
        <taxon>Aspergillus</taxon>
        <taxon>Aspergillus subgen. Circumdati</taxon>
    </lineage>
</organism>
<accession>A0A5N6XNJ4</accession>
<dbReference type="AlphaFoldDB" id="A0A5N6XNJ4"/>
<sequence length="171" mass="19858">MSWRECCRELFDQLIKSDDELIEEHSHPSPVMQHRRNSIPVAIEPLFAGQWVKFVNVQYDHTTCTQEWIGEILVVLPTMERTGDENPRIMLYSSCPHLGLETPCKFDNMLRVRQWSSISIFHSLNCFTSKSRQGRERSRQPHCRTASFGPDGDDLGSVQRQLGGMQSRRCY</sequence>
<evidence type="ECO:0000256" key="1">
    <source>
        <dbReference type="SAM" id="MobiDB-lite"/>
    </source>
</evidence>
<name>A0A5N6XNJ4_9EURO</name>
<proteinExistence type="predicted"/>
<gene>
    <name evidence="2" type="ORF">BDV24DRAFT_145132</name>
</gene>
<reference evidence="2" key="1">
    <citation type="submission" date="2019-04" db="EMBL/GenBank/DDBJ databases">
        <title>Friends and foes A comparative genomics study of 23 Aspergillus species from section Flavi.</title>
        <authorList>
            <consortium name="DOE Joint Genome Institute"/>
            <person name="Kjaerbolling I."/>
            <person name="Vesth T."/>
            <person name="Frisvad J.C."/>
            <person name="Nybo J.L."/>
            <person name="Theobald S."/>
            <person name="Kildgaard S."/>
            <person name="Isbrandt T."/>
            <person name="Kuo A."/>
            <person name="Sato A."/>
            <person name="Lyhne E.K."/>
            <person name="Kogle M.E."/>
            <person name="Wiebenga A."/>
            <person name="Kun R.S."/>
            <person name="Lubbers R.J."/>
            <person name="Makela M.R."/>
            <person name="Barry K."/>
            <person name="Chovatia M."/>
            <person name="Clum A."/>
            <person name="Daum C."/>
            <person name="Haridas S."/>
            <person name="He G."/>
            <person name="LaButti K."/>
            <person name="Lipzen A."/>
            <person name="Mondo S."/>
            <person name="Riley R."/>
            <person name="Salamov A."/>
            <person name="Simmons B.A."/>
            <person name="Magnuson J.K."/>
            <person name="Henrissat B."/>
            <person name="Mortensen U.H."/>
            <person name="Larsen T.O."/>
            <person name="Devries R.P."/>
            <person name="Grigoriev I.V."/>
            <person name="Machida M."/>
            <person name="Baker S.E."/>
            <person name="Andersen M.R."/>
        </authorList>
    </citation>
    <scope>NUCLEOTIDE SEQUENCE</scope>
    <source>
        <strain evidence="2">CBS 117612</strain>
    </source>
</reference>
<evidence type="ECO:0000313" key="2">
    <source>
        <dbReference type="EMBL" id="KAE8334817.1"/>
    </source>
</evidence>